<keyword evidence="1" id="KW-1133">Transmembrane helix</keyword>
<dbReference type="STRING" id="61635.BN85315620"/>
<organism evidence="2 3">
    <name type="scientific">Acholeplasma brassicae</name>
    <dbReference type="NCBI Taxonomy" id="61635"/>
    <lineage>
        <taxon>Bacteria</taxon>
        <taxon>Bacillati</taxon>
        <taxon>Mycoplasmatota</taxon>
        <taxon>Mollicutes</taxon>
        <taxon>Acholeplasmatales</taxon>
        <taxon>Acholeplasmataceae</taxon>
        <taxon>Acholeplasma</taxon>
    </lineage>
</organism>
<evidence type="ECO:0000256" key="1">
    <source>
        <dbReference type="SAM" id="Phobius"/>
    </source>
</evidence>
<dbReference type="HOGENOM" id="CLU_996138_0_0_14"/>
<proteinExistence type="predicted"/>
<evidence type="ECO:0000313" key="3">
    <source>
        <dbReference type="Proteomes" id="UP000032737"/>
    </source>
</evidence>
<protein>
    <submittedName>
        <fullName evidence="2">Uncharacterized protein</fullName>
    </submittedName>
</protein>
<dbReference type="AlphaFoldDB" id="U4KSE5"/>
<gene>
    <name evidence="2" type="ORF">BN85315620</name>
</gene>
<dbReference type="KEGG" id="abra:BN85315620"/>
<accession>U4KSE5</accession>
<reference evidence="2 3" key="1">
    <citation type="journal article" date="2013" name="J. Mol. Microbiol. Biotechnol.">
        <title>Analysis of the Complete Genomes of Acholeplasma brassicae , A. palmae and A. laidlawii and Their Comparison to the Obligate Parasites from ' Candidatus Phytoplasma'.</title>
        <authorList>
            <person name="Kube M."/>
            <person name="Siewert C."/>
            <person name="Migdoll A.M."/>
            <person name="Duduk B."/>
            <person name="Holz S."/>
            <person name="Rabus R."/>
            <person name="Seemuller E."/>
            <person name="Mitrovic J."/>
            <person name="Muller I."/>
            <person name="Buttner C."/>
            <person name="Reinhardt R."/>
        </authorList>
    </citation>
    <scope>NUCLEOTIDE SEQUENCE [LARGE SCALE GENOMIC DNA]</scope>
    <source>
        <strain evidence="3">0502</strain>
    </source>
</reference>
<dbReference type="EMBL" id="FO681348">
    <property type="protein sequence ID" value="CCV66583.1"/>
    <property type="molecule type" value="Genomic_DNA"/>
</dbReference>
<dbReference type="RefSeq" id="WP_030005435.1">
    <property type="nucleotide sequence ID" value="NC_022549.1"/>
</dbReference>
<keyword evidence="1" id="KW-0472">Membrane</keyword>
<feature type="transmembrane region" description="Helical" evidence="1">
    <location>
        <begin position="137"/>
        <end position="161"/>
    </location>
</feature>
<evidence type="ECO:0000313" key="2">
    <source>
        <dbReference type="EMBL" id="CCV66583.1"/>
    </source>
</evidence>
<keyword evidence="1" id="KW-0812">Transmembrane</keyword>
<keyword evidence="3" id="KW-1185">Reference proteome</keyword>
<sequence>MFKKDYRSLTIYEIIHTYRKIVIKVTKNKDYYYGHPSLKREDRLEVIKRLMNKLQMNETQALFLYDNQKMDLDLLKIELIKRDQRPYDFNVHKANEFVNRIKSRLVFFKYHQQATLLISISIVLTLLLSLFSQNGIVGLWIVLVEVLLSSVLVLYVYLYYFTVFKMKKAIKTGKRIQKEVKIYKYRFKTYLETNRRPPIIYDTFGLNIYCLIDGKKTKLFYPFLSSNIVIRPDKNTHAFKEKMRLISKLNEHDKLEVTYLNKTKIIVQSSIKFERLLK</sequence>
<dbReference type="Proteomes" id="UP000032737">
    <property type="component" value="Chromosome"/>
</dbReference>
<name>U4KSE5_9MOLU</name>
<feature type="transmembrane region" description="Helical" evidence="1">
    <location>
        <begin position="114"/>
        <end position="131"/>
    </location>
</feature>